<dbReference type="Gene3D" id="1.20.58.1070">
    <property type="match status" value="1"/>
</dbReference>
<keyword evidence="4" id="KW-1185">Reference proteome</keyword>
<proteinExistence type="inferred from homology"/>
<dbReference type="InterPro" id="IPR005162">
    <property type="entry name" value="Retrotrans_gag_dom"/>
</dbReference>
<comment type="caution">
    <text evidence="3">The sequence shown here is derived from an EMBL/GenBank/DDBJ whole genome shotgun (WGS) entry which is preliminary data.</text>
</comment>
<evidence type="ECO:0000259" key="2">
    <source>
        <dbReference type="Pfam" id="PF03732"/>
    </source>
</evidence>
<dbReference type="PANTHER" id="PTHR12794">
    <property type="entry name" value="GEMIN2"/>
    <property type="match status" value="1"/>
</dbReference>
<dbReference type="Pfam" id="PF03732">
    <property type="entry name" value="Retrotrans_gag"/>
    <property type="match status" value="1"/>
</dbReference>
<sequence length="460" mass="52127">MVQTRSGTAQIVQFDPEPERTLHRQRREVTWAWDCSLQGTSLQNLFANEGNMELELLAAGRPLRESLEARATDVPNCIVYPEQEEGDFFEIRHHMLEILRTFRGLPNEDANIHIAKFIVGCNNILIRGFSAEAIKLRLFPFTLKDKAETWLFTLPANSITTWQQLHIKFLNKYYPASKTLNYKREILTQKPNEEFHEAWERYKEMYIKCPHVKIDLDTQMNIFFDWLNPTSKSHVNASVGGSLSNKSAREAFELFDMMATESQQWAAEHSQKRGIFELSVGSPNMSAQMEKMDKKIDAKFDMLLQHIASSTQQPPTSTVCTICSVGMMHMQLITILDGGSNASLPAENFSPKSHVSQSSSDSPLLSVILRMDSVARVSMLRKCINAIEAMSTLSRNDCLWLFSLCAVVDTPLDADTSASLRSLLRRCAALRAAKYVLNDEVVMLNILATILGRYFGQSEN</sequence>
<evidence type="ECO:0000313" key="4">
    <source>
        <dbReference type="Proteomes" id="UP001054821"/>
    </source>
</evidence>
<feature type="domain" description="Retrotransposon gag" evidence="2">
    <location>
        <begin position="137"/>
        <end position="229"/>
    </location>
</feature>
<accession>A0AAD5F2C1</accession>
<dbReference type="Pfam" id="PF04938">
    <property type="entry name" value="SIP1"/>
    <property type="match status" value="1"/>
</dbReference>
<comment type="similarity">
    <text evidence="1">Belongs to the gemin-2 family.</text>
</comment>
<reference evidence="3 4" key="1">
    <citation type="journal article" date="2022" name="G3 (Bethesda)">
        <title>Whole-genome sequence and methylome profiling of the almond [Prunus dulcis (Mill.) D.A. Webb] cultivar 'Nonpareil'.</title>
        <authorList>
            <person name="D'Amico-Willman K.M."/>
            <person name="Ouma W.Z."/>
            <person name="Meulia T."/>
            <person name="Sideli G.M."/>
            <person name="Gradziel T.M."/>
            <person name="Fresnedo-Ramirez J."/>
        </authorList>
    </citation>
    <scope>NUCLEOTIDE SEQUENCE [LARGE SCALE GENOMIC DNA]</scope>
    <source>
        <strain evidence="3">Clone GOH B32 T37-40</strain>
    </source>
</reference>
<evidence type="ECO:0000313" key="3">
    <source>
        <dbReference type="EMBL" id="KAI5350821.1"/>
    </source>
</evidence>
<protein>
    <recommendedName>
        <fullName evidence="2">Retrotransposon gag domain-containing protein</fullName>
    </recommendedName>
</protein>
<name>A0AAD5F2C1_PRUDU</name>
<dbReference type="GO" id="GO:0005634">
    <property type="term" value="C:nucleus"/>
    <property type="evidence" value="ECO:0007669"/>
    <property type="project" value="TreeGrafter"/>
</dbReference>
<organism evidence="3 4">
    <name type="scientific">Prunus dulcis</name>
    <name type="common">Almond</name>
    <name type="synonym">Amygdalus dulcis</name>
    <dbReference type="NCBI Taxonomy" id="3755"/>
    <lineage>
        <taxon>Eukaryota</taxon>
        <taxon>Viridiplantae</taxon>
        <taxon>Streptophyta</taxon>
        <taxon>Embryophyta</taxon>
        <taxon>Tracheophyta</taxon>
        <taxon>Spermatophyta</taxon>
        <taxon>Magnoliopsida</taxon>
        <taxon>eudicotyledons</taxon>
        <taxon>Gunneridae</taxon>
        <taxon>Pentapetalae</taxon>
        <taxon>rosids</taxon>
        <taxon>fabids</taxon>
        <taxon>Rosales</taxon>
        <taxon>Rosaceae</taxon>
        <taxon>Amygdaloideae</taxon>
        <taxon>Amygdaleae</taxon>
        <taxon>Prunus</taxon>
    </lineage>
</organism>
<dbReference type="GO" id="GO:0000387">
    <property type="term" value="P:spliceosomal snRNP assembly"/>
    <property type="evidence" value="ECO:0007669"/>
    <property type="project" value="InterPro"/>
</dbReference>
<dbReference type="PANTHER" id="PTHR12794:SF0">
    <property type="entry name" value="GEM-ASSOCIATED PROTEIN 2"/>
    <property type="match status" value="1"/>
</dbReference>
<dbReference type="GO" id="GO:0032797">
    <property type="term" value="C:SMN complex"/>
    <property type="evidence" value="ECO:0007669"/>
    <property type="project" value="TreeGrafter"/>
</dbReference>
<dbReference type="Proteomes" id="UP001054821">
    <property type="component" value="Chromosome 1"/>
</dbReference>
<dbReference type="InterPro" id="IPR035426">
    <property type="entry name" value="Gemin2/Brr1"/>
</dbReference>
<gene>
    <name evidence="3" type="ORF">L3X38_003712</name>
</gene>
<dbReference type="AlphaFoldDB" id="A0AAD5F2C1"/>
<dbReference type="EMBL" id="JAJFAZ020000001">
    <property type="protein sequence ID" value="KAI5350821.1"/>
    <property type="molecule type" value="Genomic_DNA"/>
</dbReference>
<evidence type="ECO:0000256" key="1">
    <source>
        <dbReference type="ARBA" id="ARBA00025758"/>
    </source>
</evidence>